<dbReference type="InterPro" id="IPR000917">
    <property type="entry name" value="Sulfatase_N"/>
</dbReference>
<evidence type="ECO:0000256" key="4">
    <source>
        <dbReference type="ARBA" id="ARBA00022692"/>
    </source>
</evidence>
<accession>A0A6V8SU45</accession>
<feature type="transmembrane region" description="Helical" evidence="7">
    <location>
        <begin position="12"/>
        <end position="29"/>
    </location>
</feature>
<reference evidence="9 10" key="1">
    <citation type="submission" date="2020-07" db="EMBL/GenBank/DDBJ databases">
        <title>A new beta-1,3-glucan-decomposing anaerobic bacterium isolated from anoxic soil subjected to biological soil disinfestation.</title>
        <authorList>
            <person name="Ueki A."/>
            <person name="Tonouchi A."/>
        </authorList>
    </citation>
    <scope>NUCLEOTIDE SEQUENCE [LARGE SCALE GENOMIC DNA]</scope>
    <source>
        <strain evidence="9 10">TW1</strain>
    </source>
</reference>
<feature type="transmembrane region" description="Helical" evidence="7">
    <location>
        <begin position="35"/>
        <end position="52"/>
    </location>
</feature>
<feature type="transmembrane region" description="Helical" evidence="7">
    <location>
        <begin position="81"/>
        <end position="99"/>
    </location>
</feature>
<dbReference type="Pfam" id="PF00884">
    <property type="entry name" value="Sulfatase"/>
    <property type="match status" value="1"/>
</dbReference>
<dbReference type="AlphaFoldDB" id="A0A6V8SU45"/>
<sequence length="830" mass="95630">MVAWIRANIKNLIVSFLFLSISYINFFSFTDTRMILSIIAGEIFLTFMVGTVELHLDKKLIIFLLLLSILANVLVGYNKLYFFNLFLISYAVWCLITTFTDKSKELFLISFVTSIATIYLASLMYIKIPIFTIVFYPIYLLGHILQDDSFSKSILQDILIALCIPFDVFFLNCIFRIEGSYSVIQNMSIFKMYNSDIKTLLLTLFIWLIYSSLCISISYLVYRIFSSIQKKKSHFTDLPREYKKSLILSINSKLIFTAFIVYFSDCILKKQLITDLNKILNIHQLINLMILLMVYIVIISLLGENLGRITFYLLISIILIANMVKLSFFDEPFYPWEVYLMKDAFMIGIRYINYRTVIGIAGSSILLIILAIKFRKYIVQSLAPKPRFNMLILALVIFAMNIYILDNSEYLSDLGIGKSWYTGKEEAVDNGLFVENFFLIKDYDEYISDKPEGYSKESITSVIDKLSKCNDIKVSSEVSMKPNVIVIMSESFWDATQLKGVTFDRDIVENVRKDIKGSIVSPVFGGGTANVEFEALTGLSNYFTNPGVIPYNVYLRRPTPSIASVFNKNDYDTVAIHPNDKTFYNRDKVYKYMGFNRFIDIDGFDKEKDFKGTNIADEKLMDMILNQISSGDKPKFIFAVTMQNHDPYLNEYSKLEVKTSSKNLNEAEMSILSNYASGIYDADRAFQKLISSLKNSDKPTLVYYFGDHLPRLGKPIGVYDVYNALNYFNDKEKIDTDINSYITPLAIWSNYKDISPVASKISPAQLSLHILKESGVSYPIYFNILERLNKEHPYLQNHLNGKDIQNEELVKDYKLIQYDLLFGSQYLNED</sequence>
<comment type="pathway">
    <text evidence="2">Cell wall biogenesis; lipoteichoic acid biosynthesis.</text>
</comment>
<feature type="transmembrane region" description="Helical" evidence="7">
    <location>
        <begin position="59"/>
        <end position="75"/>
    </location>
</feature>
<keyword evidence="4 7" id="KW-0812">Transmembrane</keyword>
<dbReference type="PANTHER" id="PTHR47371:SF3">
    <property type="entry name" value="PHOSPHOGLYCEROL TRANSFERASE I"/>
    <property type="match status" value="1"/>
</dbReference>
<protein>
    <recommendedName>
        <fullName evidence="8">Sulfatase N-terminal domain-containing protein</fullName>
    </recommendedName>
</protein>
<keyword evidence="3" id="KW-1003">Cell membrane</keyword>
<dbReference type="SUPFAM" id="SSF53649">
    <property type="entry name" value="Alkaline phosphatase-like"/>
    <property type="match status" value="1"/>
</dbReference>
<organism evidence="9 10">
    <name type="scientific">Clostridium fungisolvens</name>
    <dbReference type="NCBI Taxonomy" id="1604897"/>
    <lineage>
        <taxon>Bacteria</taxon>
        <taxon>Bacillati</taxon>
        <taxon>Bacillota</taxon>
        <taxon>Clostridia</taxon>
        <taxon>Eubacteriales</taxon>
        <taxon>Clostridiaceae</taxon>
        <taxon>Clostridium</taxon>
    </lineage>
</organism>
<feature type="transmembrane region" description="Helical" evidence="7">
    <location>
        <begin position="128"/>
        <end position="146"/>
    </location>
</feature>
<dbReference type="InterPro" id="IPR050448">
    <property type="entry name" value="OpgB/LTA_synthase_biosynth"/>
</dbReference>
<dbReference type="GO" id="GO:0005886">
    <property type="term" value="C:plasma membrane"/>
    <property type="evidence" value="ECO:0007669"/>
    <property type="project" value="UniProtKB-SubCell"/>
</dbReference>
<comment type="subcellular location">
    <subcellularLocation>
        <location evidence="1">Cell membrane</location>
        <topology evidence="1">Multi-pass membrane protein</topology>
    </subcellularLocation>
</comment>
<evidence type="ECO:0000256" key="6">
    <source>
        <dbReference type="ARBA" id="ARBA00023136"/>
    </source>
</evidence>
<evidence type="ECO:0000313" key="10">
    <source>
        <dbReference type="Proteomes" id="UP000580568"/>
    </source>
</evidence>
<evidence type="ECO:0000256" key="7">
    <source>
        <dbReference type="SAM" id="Phobius"/>
    </source>
</evidence>
<feature type="domain" description="Sulfatase N-terminal" evidence="8">
    <location>
        <begin position="482"/>
        <end position="752"/>
    </location>
</feature>
<feature type="transmembrane region" description="Helical" evidence="7">
    <location>
        <begin position="197"/>
        <end position="225"/>
    </location>
</feature>
<feature type="transmembrane region" description="Helical" evidence="7">
    <location>
        <begin position="388"/>
        <end position="405"/>
    </location>
</feature>
<keyword evidence="10" id="KW-1185">Reference proteome</keyword>
<dbReference type="Gene3D" id="3.40.720.10">
    <property type="entry name" value="Alkaline Phosphatase, subunit A"/>
    <property type="match status" value="1"/>
</dbReference>
<evidence type="ECO:0000256" key="3">
    <source>
        <dbReference type="ARBA" id="ARBA00022475"/>
    </source>
</evidence>
<dbReference type="EMBL" id="BLZR01000002">
    <property type="protein sequence ID" value="GFP78413.1"/>
    <property type="molecule type" value="Genomic_DNA"/>
</dbReference>
<dbReference type="PANTHER" id="PTHR47371">
    <property type="entry name" value="LIPOTEICHOIC ACID SYNTHASE"/>
    <property type="match status" value="1"/>
</dbReference>
<feature type="transmembrane region" description="Helical" evidence="7">
    <location>
        <begin position="246"/>
        <end position="264"/>
    </location>
</feature>
<evidence type="ECO:0000313" key="9">
    <source>
        <dbReference type="EMBL" id="GFP78413.1"/>
    </source>
</evidence>
<comment type="caution">
    <text evidence="9">The sequence shown here is derived from an EMBL/GenBank/DDBJ whole genome shotgun (WGS) entry which is preliminary data.</text>
</comment>
<evidence type="ECO:0000259" key="8">
    <source>
        <dbReference type="Pfam" id="PF00884"/>
    </source>
</evidence>
<evidence type="ECO:0000256" key="1">
    <source>
        <dbReference type="ARBA" id="ARBA00004651"/>
    </source>
</evidence>
<dbReference type="CDD" id="cd16015">
    <property type="entry name" value="LTA_synthase"/>
    <property type="match status" value="1"/>
</dbReference>
<keyword evidence="5 7" id="KW-1133">Transmembrane helix</keyword>
<evidence type="ECO:0000256" key="2">
    <source>
        <dbReference type="ARBA" id="ARBA00004936"/>
    </source>
</evidence>
<gene>
    <name evidence="9" type="ORF">bsdtw1_04636</name>
</gene>
<keyword evidence="6 7" id="KW-0472">Membrane</keyword>
<evidence type="ECO:0000256" key="5">
    <source>
        <dbReference type="ARBA" id="ARBA00022989"/>
    </source>
</evidence>
<name>A0A6V8SU45_9CLOT</name>
<feature type="transmembrane region" description="Helical" evidence="7">
    <location>
        <begin position="158"/>
        <end position="177"/>
    </location>
</feature>
<proteinExistence type="predicted"/>
<dbReference type="Proteomes" id="UP000580568">
    <property type="component" value="Unassembled WGS sequence"/>
</dbReference>
<feature type="transmembrane region" description="Helical" evidence="7">
    <location>
        <begin position="106"/>
        <end position="122"/>
    </location>
</feature>
<dbReference type="InterPro" id="IPR017850">
    <property type="entry name" value="Alkaline_phosphatase_core_sf"/>
</dbReference>
<feature type="transmembrane region" description="Helical" evidence="7">
    <location>
        <begin position="284"/>
        <end position="302"/>
    </location>
</feature>
<feature type="transmembrane region" description="Helical" evidence="7">
    <location>
        <begin position="349"/>
        <end position="372"/>
    </location>
</feature>
<feature type="transmembrane region" description="Helical" evidence="7">
    <location>
        <begin position="309"/>
        <end position="329"/>
    </location>
</feature>